<name>A0AAE1LFK0_9NEOP</name>
<dbReference type="EMBL" id="JAHWGI010000789">
    <property type="protein sequence ID" value="KAK3917838.1"/>
    <property type="molecule type" value="Genomic_DNA"/>
</dbReference>
<evidence type="ECO:0000313" key="2">
    <source>
        <dbReference type="EMBL" id="KAK3917838.1"/>
    </source>
</evidence>
<dbReference type="InterPro" id="IPR046700">
    <property type="entry name" value="DUF6570"/>
</dbReference>
<gene>
    <name evidence="2" type="ORF">KUF71_007283</name>
</gene>
<organism evidence="2 3">
    <name type="scientific">Frankliniella fusca</name>
    <dbReference type="NCBI Taxonomy" id="407009"/>
    <lineage>
        <taxon>Eukaryota</taxon>
        <taxon>Metazoa</taxon>
        <taxon>Ecdysozoa</taxon>
        <taxon>Arthropoda</taxon>
        <taxon>Hexapoda</taxon>
        <taxon>Insecta</taxon>
        <taxon>Pterygota</taxon>
        <taxon>Neoptera</taxon>
        <taxon>Paraneoptera</taxon>
        <taxon>Thysanoptera</taxon>
        <taxon>Terebrantia</taxon>
        <taxon>Thripoidea</taxon>
        <taxon>Thripidae</taxon>
        <taxon>Frankliniella</taxon>
    </lineage>
</organism>
<protein>
    <submittedName>
        <fullName evidence="2">RNA polymerase sigma factor SigA</fullName>
    </submittedName>
</protein>
<keyword evidence="3" id="KW-1185">Reference proteome</keyword>
<proteinExistence type="predicted"/>
<reference evidence="2" key="2">
    <citation type="journal article" date="2023" name="BMC Genomics">
        <title>Pest status, molecular evolution, and epigenetic factors derived from the genome assembly of Frankliniella fusca, a thysanopteran phytovirus vector.</title>
        <authorList>
            <person name="Catto M.A."/>
            <person name="Labadie P.E."/>
            <person name="Jacobson A.L."/>
            <person name="Kennedy G.G."/>
            <person name="Srinivasan R."/>
            <person name="Hunt B.G."/>
        </authorList>
    </citation>
    <scope>NUCLEOTIDE SEQUENCE</scope>
    <source>
        <strain evidence="2">PL_HMW_Pooled</strain>
    </source>
</reference>
<comment type="caution">
    <text evidence="2">The sequence shown here is derived from an EMBL/GenBank/DDBJ whole genome shotgun (WGS) entry which is preliminary data.</text>
</comment>
<reference evidence="2" key="1">
    <citation type="submission" date="2021-07" db="EMBL/GenBank/DDBJ databases">
        <authorList>
            <person name="Catto M.A."/>
            <person name="Jacobson A."/>
            <person name="Kennedy G."/>
            <person name="Labadie P."/>
            <person name="Hunt B.G."/>
            <person name="Srinivasan R."/>
        </authorList>
    </citation>
    <scope>NUCLEOTIDE SEQUENCE</scope>
    <source>
        <strain evidence="2">PL_HMW_Pooled</strain>
        <tissue evidence="2">Head</tissue>
    </source>
</reference>
<dbReference type="Proteomes" id="UP001219518">
    <property type="component" value="Unassembled WGS sequence"/>
</dbReference>
<dbReference type="Pfam" id="PF20209">
    <property type="entry name" value="DUF6570"/>
    <property type="match status" value="1"/>
</dbReference>
<evidence type="ECO:0000259" key="1">
    <source>
        <dbReference type="Pfam" id="PF20209"/>
    </source>
</evidence>
<evidence type="ECO:0000313" key="3">
    <source>
        <dbReference type="Proteomes" id="UP001219518"/>
    </source>
</evidence>
<accession>A0AAE1LFK0</accession>
<dbReference type="AlphaFoldDB" id="A0AAE1LFK0"/>
<sequence length="377" mass="42890">MQEKYNTDDSFKISHNTNVKHKYRTDINYLYKVLSNVKNSYQSLQGSIRKLNYANLYHASKNTKKFFTRELRSTLFFFFKSTVNGVTLKIDKSLGILDVCIYRSHVLQNESGNVCSTCANHLKKGKIPHFAVNGSPFELLPEELTGLTTLKERLAITKQLGLKGNCVNVPIDINKTVTCLPRMDSEDNTLLVQLMGRMSDKTPYAFENVRPEKVFNAAKYLVNTPPYKQHKISLNENWLQQFHNQTSDAITDSVSSINKDNTIEQADDEDDWTDQQETLLNSSFEADSGIKIATDEDMYVLAFPTVNGGKQRIFKAKYTPVAIAKAEARSHDRRVATNTPKVMMNFCKARIHILKKTGTGIKMDLSILMKWIMTSSE</sequence>
<feature type="domain" description="DUF6570" evidence="1">
    <location>
        <begin position="157"/>
        <end position="239"/>
    </location>
</feature>